<keyword evidence="2" id="KW-0521">NADP</keyword>
<evidence type="ECO:0000313" key="6">
    <source>
        <dbReference type="Proteomes" id="UP000076532"/>
    </source>
</evidence>
<dbReference type="FunFam" id="3.40.50.720:FF:000084">
    <property type="entry name" value="Short-chain dehydrogenase reductase"/>
    <property type="match status" value="1"/>
</dbReference>
<dbReference type="OrthoDB" id="4131217at2759"/>
<dbReference type="Proteomes" id="UP000076532">
    <property type="component" value="Unassembled WGS sequence"/>
</dbReference>
<proteinExistence type="inferred from homology"/>
<dbReference type="STRING" id="436010.A0A166X231"/>
<dbReference type="Pfam" id="PF13561">
    <property type="entry name" value="adh_short_C2"/>
    <property type="match status" value="1"/>
</dbReference>
<reference evidence="5 6" key="1">
    <citation type="journal article" date="2016" name="Mol. Biol. Evol.">
        <title>Comparative Genomics of Early-Diverging Mushroom-Forming Fungi Provides Insights into the Origins of Lignocellulose Decay Capabilities.</title>
        <authorList>
            <person name="Nagy L.G."/>
            <person name="Riley R."/>
            <person name="Tritt A."/>
            <person name="Adam C."/>
            <person name="Daum C."/>
            <person name="Floudas D."/>
            <person name="Sun H."/>
            <person name="Yadav J.S."/>
            <person name="Pangilinan J."/>
            <person name="Larsson K.H."/>
            <person name="Matsuura K."/>
            <person name="Barry K."/>
            <person name="Labutti K."/>
            <person name="Kuo R."/>
            <person name="Ohm R.A."/>
            <person name="Bhattacharya S.S."/>
            <person name="Shirouzu T."/>
            <person name="Yoshinaga Y."/>
            <person name="Martin F.M."/>
            <person name="Grigoriev I.V."/>
            <person name="Hibbett D.S."/>
        </authorList>
    </citation>
    <scope>NUCLEOTIDE SEQUENCE [LARGE SCALE GENOMIC DNA]</scope>
    <source>
        <strain evidence="5 6">CBS 109695</strain>
    </source>
</reference>
<dbReference type="PANTHER" id="PTHR43180">
    <property type="entry name" value="3-OXOACYL-(ACYL-CARRIER-PROTEIN) REDUCTASE (AFU_ORTHOLOGUE AFUA_6G11210)"/>
    <property type="match status" value="1"/>
</dbReference>
<dbReference type="InterPro" id="IPR036291">
    <property type="entry name" value="NAD(P)-bd_dom_sf"/>
</dbReference>
<dbReference type="CDD" id="cd05233">
    <property type="entry name" value="SDR_c"/>
    <property type="match status" value="1"/>
</dbReference>
<evidence type="ECO:0000256" key="2">
    <source>
        <dbReference type="ARBA" id="ARBA00022857"/>
    </source>
</evidence>
<keyword evidence="6" id="KW-1185">Reference proteome</keyword>
<dbReference type="AlphaFoldDB" id="A0A166X231"/>
<comment type="similarity">
    <text evidence="1">Belongs to the short-chain dehydrogenases/reductases (SDR) family.</text>
</comment>
<dbReference type="SUPFAM" id="SSF51735">
    <property type="entry name" value="NAD(P)-binding Rossmann-fold domains"/>
    <property type="match status" value="1"/>
</dbReference>
<evidence type="ECO:0000256" key="3">
    <source>
        <dbReference type="ARBA" id="ARBA00023002"/>
    </source>
</evidence>
<dbReference type="EMBL" id="KV417480">
    <property type="protein sequence ID" value="KZP34348.1"/>
    <property type="molecule type" value="Genomic_DNA"/>
</dbReference>
<dbReference type="PROSITE" id="PS00061">
    <property type="entry name" value="ADH_SHORT"/>
    <property type="match status" value="1"/>
</dbReference>
<dbReference type="Gene3D" id="3.40.50.720">
    <property type="entry name" value="NAD(P)-binding Rossmann-like Domain"/>
    <property type="match status" value="1"/>
</dbReference>
<gene>
    <name evidence="5" type="ORF">FIBSPDRAFT_846459</name>
</gene>
<dbReference type="GO" id="GO:0016491">
    <property type="term" value="F:oxidoreductase activity"/>
    <property type="evidence" value="ECO:0007669"/>
    <property type="project" value="UniProtKB-KW"/>
</dbReference>
<dbReference type="InterPro" id="IPR020904">
    <property type="entry name" value="Sc_DH/Rdtase_CS"/>
</dbReference>
<sequence length="310" mass="32688">MAYNATKKVADAEEHYERTKARIEKIQSHFCKNARGTRMQGKVCVITGVGSLKGIGRATALLYAHEGAKHLYLLDFSPENLPNLKSTIQKAYPDVKVTVIEADAANEAAIEDVCKQALKEEGKLDVFYANAGIASTQPLETTTAESYMNTMRVNALSVFLAIKHASAAMKHKNAAVGKVHTGGSIIVTASVAGIRSGAGTVDYSASKAAVNSMAMTASYQLQKTDIRVNAICPGLIETGMTGATFDHARARGSTGKVGQLNPLGRYGVAEEIAQLALFLGSDDSSYINGQALAADGGLSASHPVVPGRWA</sequence>
<evidence type="ECO:0000259" key="4">
    <source>
        <dbReference type="SMART" id="SM00822"/>
    </source>
</evidence>
<name>A0A166X231_9AGAM</name>
<protein>
    <submittedName>
        <fullName evidence="5">NAD(P)-binding protein</fullName>
    </submittedName>
</protein>
<evidence type="ECO:0000313" key="5">
    <source>
        <dbReference type="EMBL" id="KZP34348.1"/>
    </source>
</evidence>
<accession>A0A166X231</accession>
<organism evidence="5 6">
    <name type="scientific">Athelia psychrophila</name>
    <dbReference type="NCBI Taxonomy" id="1759441"/>
    <lineage>
        <taxon>Eukaryota</taxon>
        <taxon>Fungi</taxon>
        <taxon>Dikarya</taxon>
        <taxon>Basidiomycota</taxon>
        <taxon>Agaricomycotina</taxon>
        <taxon>Agaricomycetes</taxon>
        <taxon>Agaricomycetidae</taxon>
        <taxon>Atheliales</taxon>
        <taxon>Atheliaceae</taxon>
        <taxon>Athelia</taxon>
    </lineage>
</organism>
<dbReference type="InterPro" id="IPR057326">
    <property type="entry name" value="KR_dom"/>
</dbReference>
<dbReference type="InterPro" id="IPR002347">
    <property type="entry name" value="SDR_fam"/>
</dbReference>
<dbReference type="PRINTS" id="PR00080">
    <property type="entry name" value="SDRFAMILY"/>
</dbReference>
<evidence type="ECO:0000256" key="1">
    <source>
        <dbReference type="ARBA" id="ARBA00006484"/>
    </source>
</evidence>
<dbReference type="PRINTS" id="PR00081">
    <property type="entry name" value="GDHRDH"/>
</dbReference>
<feature type="domain" description="Ketoreductase" evidence="4">
    <location>
        <begin position="48"/>
        <end position="268"/>
    </location>
</feature>
<dbReference type="PANTHER" id="PTHR43180:SF66">
    <property type="entry name" value="SHORT-CHAIN DEHYDROGENASE_REDUCTASE FAMILY PROTEIN"/>
    <property type="match status" value="1"/>
</dbReference>
<dbReference type="SMART" id="SM00822">
    <property type="entry name" value="PKS_KR"/>
    <property type="match status" value="1"/>
</dbReference>
<keyword evidence="3" id="KW-0560">Oxidoreductase</keyword>